<name>A0A0L8GJ91_OCTBM</name>
<dbReference type="OrthoDB" id="2519255at2759"/>
<dbReference type="GO" id="GO:0008270">
    <property type="term" value="F:zinc ion binding"/>
    <property type="evidence" value="ECO:0007669"/>
    <property type="project" value="UniProtKB-KW"/>
</dbReference>
<keyword evidence="3" id="KW-0862">Zinc</keyword>
<dbReference type="AlphaFoldDB" id="A0A0L8GJ91"/>
<keyword evidence="1" id="KW-0479">Metal-binding</keyword>
<dbReference type="PROSITE" id="PS50865">
    <property type="entry name" value="ZF_MYND_2"/>
    <property type="match status" value="1"/>
</dbReference>
<gene>
    <name evidence="6" type="ORF">OCBIM_22032555mg</name>
</gene>
<evidence type="ECO:0000259" key="5">
    <source>
        <dbReference type="PROSITE" id="PS50865"/>
    </source>
</evidence>
<accession>A0A0L8GJ91</accession>
<dbReference type="Pfam" id="PF01753">
    <property type="entry name" value="zf-MYND"/>
    <property type="match status" value="1"/>
</dbReference>
<feature type="domain" description="MYND-type" evidence="5">
    <location>
        <begin position="1"/>
        <end position="28"/>
    </location>
</feature>
<evidence type="ECO:0000313" key="6">
    <source>
        <dbReference type="EMBL" id="KOF77066.1"/>
    </source>
</evidence>
<evidence type="ECO:0000256" key="2">
    <source>
        <dbReference type="ARBA" id="ARBA00022771"/>
    </source>
</evidence>
<evidence type="ECO:0000256" key="1">
    <source>
        <dbReference type="ARBA" id="ARBA00022723"/>
    </source>
</evidence>
<sequence>MKCSQCKNAKYCSKSCQKSAWPRHKKLCTSSNNLKETFRYNFFKTLHYAKALFPSFKIVTTFIDFMMEDKAIQKGNVLLVAFILKEEYFYYKPNYLILDTDDKQRILLFHFNDFDPYPYFSWDQLKVGQCICILNPKICLENNILSIDSAEQIRIL</sequence>
<proteinExistence type="predicted"/>
<protein>
    <recommendedName>
        <fullName evidence="5">MYND-type domain-containing protein</fullName>
    </recommendedName>
</protein>
<dbReference type="EMBL" id="KQ421583">
    <property type="protein sequence ID" value="KOF77066.1"/>
    <property type="molecule type" value="Genomic_DNA"/>
</dbReference>
<evidence type="ECO:0000256" key="4">
    <source>
        <dbReference type="PROSITE-ProRule" id="PRU00134"/>
    </source>
</evidence>
<dbReference type="SUPFAM" id="SSF144232">
    <property type="entry name" value="HIT/MYND zinc finger-like"/>
    <property type="match status" value="1"/>
</dbReference>
<organism evidence="6">
    <name type="scientific">Octopus bimaculoides</name>
    <name type="common">California two-spotted octopus</name>
    <dbReference type="NCBI Taxonomy" id="37653"/>
    <lineage>
        <taxon>Eukaryota</taxon>
        <taxon>Metazoa</taxon>
        <taxon>Spiralia</taxon>
        <taxon>Lophotrochozoa</taxon>
        <taxon>Mollusca</taxon>
        <taxon>Cephalopoda</taxon>
        <taxon>Coleoidea</taxon>
        <taxon>Octopodiformes</taxon>
        <taxon>Octopoda</taxon>
        <taxon>Incirrata</taxon>
        <taxon>Octopodidae</taxon>
        <taxon>Octopus</taxon>
    </lineage>
</organism>
<reference evidence="6" key="1">
    <citation type="submission" date="2015-07" db="EMBL/GenBank/DDBJ databases">
        <title>MeaNS - Measles Nucleotide Surveillance Program.</title>
        <authorList>
            <person name="Tran T."/>
            <person name="Druce J."/>
        </authorList>
    </citation>
    <scope>NUCLEOTIDE SEQUENCE</scope>
    <source>
        <strain evidence="6">UCB-OBI-ISO-001</strain>
        <tissue evidence="6">Gonad</tissue>
    </source>
</reference>
<keyword evidence="2 4" id="KW-0863">Zinc-finger</keyword>
<dbReference type="Gene3D" id="6.10.140.2220">
    <property type="match status" value="1"/>
</dbReference>
<evidence type="ECO:0000256" key="3">
    <source>
        <dbReference type="ARBA" id="ARBA00022833"/>
    </source>
</evidence>
<dbReference type="InterPro" id="IPR002893">
    <property type="entry name" value="Znf_MYND"/>
</dbReference>